<comment type="caution">
    <text evidence="2">The sequence shown here is derived from an EMBL/GenBank/DDBJ whole genome shotgun (WGS) entry which is preliminary data.</text>
</comment>
<organism evidence="2 3">
    <name type="scientific">Brachyspira catarrhinii</name>
    <dbReference type="NCBI Taxonomy" id="2528966"/>
    <lineage>
        <taxon>Bacteria</taxon>
        <taxon>Pseudomonadati</taxon>
        <taxon>Spirochaetota</taxon>
        <taxon>Spirochaetia</taxon>
        <taxon>Brachyspirales</taxon>
        <taxon>Brachyspiraceae</taxon>
        <taxon>Brachyspira</taxon>
    </lineage>
</organism>
<reference evidence="2 3" key="1">
    <citation type="journal article" date="2019" name="Anaerobe">
        <title>Brachyspira catarrhinii sp. nov., an anaerobic intestinal spirochaete isolated from vervet monkeys may have been misidentified as Brachyspira aalborgi in previous studies.</title>
        <authorList>
            <person name="Phillips N.D."/>
            <person name="La T."/>
            <person name="Hampson D.J."/>
        </authorList>
    </citation>
    <scope>NUCLEOTIDE SEQUENCE [LARGE SCALE GENOMIC DNA]</scope>
    <source>
        <strain evidence="2 3">Z12</strain>
    </source>
</reference>
<protein>
    <submittedName>
        <fullName evidence="2">Uncharacterized protein</fullName>
    </submittedName>
</protein>
<name>A0ABY2TNB1_9SPIR</name>
<sequence length="112" mass="13683">MKSIEKLEEELKRIDKEVADKDITISNLRQRINDVEMLIFDLRNERANIKQELTKLKNMNRKKYGVLIVRKDYKEDIIEEFETLKECYDYIDKEIKNQKIQEIQIEINPERH</sequence>
<dbReference type="EMBL" id="SJDU01000394">
    <property type="protein sequence ID" value="TKZ29731.1"/>
    <property type="molecule type" value="Genomic_DNA"/>
</dbReference>
<accession>A0ABY2TNB1</accession>
<dbReference type="RefSeq" id="WP_137999131.1">
    <property type="nucleotide sequence ID" value="NZ_SJDU01000394.1"/>
</dbReference>
<dbReference type="Proteomes" id="UP000310168">
    <property type="component" value="Unassembled WGS sequence"/>
</dbReference>
<evidence type="ECO:0000256" key="1">
    <source>
        <dbReference type="SAM" id="Coils"/>
    </source>
</evidence>
<keyword evidence="3" id="KW-1185">Reference proteome</keyword>
<evidence type="ECO:0000313" key="3">
    <source>
        <dbReference type="Proteomes" id="UP000310168"/>
    </source>
</evidence>
<proteinExistence type="predicted"/>
<gene>
    <name evidence="2" type="ORF">EZH24_10845</name>
</gene>
<keyword evidence="1" id="KW-0175">Coiled coil</keyword>
<feature type="coiled-coil region" evidence="1">
    <location>
        <begin position="4"/>
        <end position="62"/>
    </location>
</feature>
<evidence type="ECO:0000313" key="2">
    <source>
        <dbReference type="EMBL" id="TKZ29731.1"/>
    </source>
</evidence>